<dbReference type="AlphaFoldDB" id="L1J5W7"/>
<accession>L1J5W7</accession>
<dbReference type="EnsemblProtists" id="EKX43928">
    <property type="protein sequence ID" value="EKX43928"/>
    <property type="gene ID" value="GUITHDRAFT_110041"/>
</dbReference>
<dbReference type="Gene3D" id="3.40.50.300">
    <property type="entry name" value="P-loop containing nucleotide triphosphate hydrolases"/>
    <property type="match status" value="1"/>
</dbReference>
<reference evidence="3 5" key="1">
    <citation type="journal article" date="2012" name="Nature">
        <title>Algal genomes reveal evolutionary mosaicism and the fate of nucleomorphs.</title>
        <authorList>
            <consortium name="DOE Joint Genome Institute"/>
            <person name="Curtis B.A."/>
            <person name="Tanifuji G."/>
            <person name="Burki F."/>
            <person name="Gruber A."/>
            <person name="Irimia M."/>
            <person name="Maruyama S."/>
            <person name="Arias M.C."/>
            <person name="Ball S.G."/>
            <person name="Gile G.H."/>
            <person name="Hirakawa Y."/>
            <person name="Hopkins J.F."/>
            <person name="Kuo A."/>
            <person name="Rensing S.A."/>
            <person name="Schmutz J."/>
            <person name="Symeonidi A."/>
            <person name="Elias M."/>
            <person name="Eveleigh R.J."/>
            <person name="Herman E.K."/>
            <person name="Klute M.J."/>
            <person name="Nakayama T."/>
            <person name="Obornik M."/>
            <person name="Reyes-Prieto A."/>
            <person name="Armbrust E.V."/>
            <person name="Aves S.J."/>
            <person name="Beiko R.G."/>
            <person name="Coutinho P."/>
            <person name="Dacks J.B."/>
            <person name="Durnford D.G."/>
            <person name="Fast N.M."/>
            <person name="Green B.R."/>
            <person name="Grisdale C.J."/>
            <person name="Hempel F."/>
            <person name="Henrissat B."/>
            <person name="Hoppner M.P."/>
            <person name="Ishida K."/>
            <person name="Kim E."/>
            <person name="Koreny L."/>
            <person name="Kroth P.G."/>
            <person name="Liu Y."/>
            <person name="Malik S.B."/>
            <person name="Maier U.G."/>
            <person name="McRose D."/>
            <person name="Mock T."/>
            <person name="Neilson J.A."/>
            <person name="Onodera N.T."/>
            <person name="Poole A.M."/>
            <person name="Pritham E.J."/>
            <person name="Richards T.A."/>
            <person name="Rocap G."/>
            <person name="Roy S.W."/>
            <person name="Sarai C."/>
            <person name="Schaack S."/>
            <person name="Shirato S."/>
            <person name="Slamovits C.H."/>
            <person name="Spencer D.F."/>
            <person name="Suzuki S."/>
            <person name="Worden A.Z."/>
            <person name="Zauner S."/>
            <person name="Barry K."/>
            <person name="Bell C."/>
            <person name="Bharti A.K."/>
            <person name="Crow J.A."/>
            <person name="Grimwood J."/>
            <person name="Kramer R."/>
            <person name="Lindquist E."/>
            <person name="Lucas S."/>
            <person name="Salamov A."/>
            <person name="McFadden G.I."/>
            <person name="Lane C.E."/>
            <person name="Keeling P.J."/>
            <person name="Gray M.W."/>
            <person name="Grigoriev I.V."/>
            <person name="Archibald J.M."/>
        </authorList>
    </citation>
    <scope>NUCLEOTIDE SEQUENCE</scope>
    <source>
        <strain evidence="3 5">CCMP2712</strain>
    </source>
</reference>
<protein>
    <recommendedName>
        <fullName evidence="6">Guanylate kinase-like domain-containing protein</fullName>
    </recommendedName>
</protein>
<evidence type="ECO:0000256" key="1">
    <source>
        <dbReference type="ARBA" id="ARBA00004229"/>
    </source>
</evidence>
<gene>
    <name evidence="3" type="ORF">GUITHDRAFT_110041</name>
</gene>
<sequence>MWAQDVKNKMGFLEWNTHDNPVIWSEVSGKYIGGCSEFRQWADTHLGRIDWNAIDAMDVHKVAEEMLAEHKSSNKPLFADLSPCGPKVIAVVTTPSTCISEVFRTLKEAEQSSLFLKPPYLCVNDFLPVEGSQRAGEGQGEQGRDKDQETLAESEDSPIQLTPANFERAIQEDKIVELEDSKGRRGVAVEVLRRQSSENNVLYFHATLRGCRTLRRTGVNCICFFLLPRNLDSVLSNAKSKNVKEKIHELVLSKMEKGLFDDVICSNDAYAVYHRLVSSIHQVWEENRAKLRPGHLVGKWDAVKGCFLEEADTMQPAEGCGGDHADE</sequence>
<dbReference type="Proteomes" id="UP000011087">
    <property type="component" value="Unassembled WGS sequence"/>
</dbReference>
<dbReference type="EMBL" id="JH993007">
    <property type="protein sequence ID" value="EKX43928.1"/>
    <property type="molecule type" value="Genomic_DNA"/>
</dbReference>
<keyword evidence="5" id="KW-1185">Reference proteome</keyword>
<dbReference type="RefSeq" id="XP_005830908.1">
    <property type="nucleotide sequence ID" value="XM_005830851.1"/>
</dbReference>
<evidence type="ECO:0000313" key="4">
    <source>
        <dbReference type="EnsemblProtists" id="EKX43928"/>
    </source>
</evidence>
<dbReference type="InterPro" id="IPR027417">
    <property type="entry name" value="P-loop_NTPase"/>
</dbReference>
<organism evidence="3">
    <name type="scientific">Guillardia theta (strain CCMP2712)</name>
    <name type="common">Cryptophyte</name>
    <dbReference type="NCBI Taxonomy" id="905079"/>
    <lineage>
        <taxon>Eukaryota</taxon>
        <taxon>Cryptophyceae</taxon>
        <taxon>Pyrenomonadales</taxon>
        <taxon>Geminigeraceae</taxon>
        <taxon>Guillardia</taxon>
    </lineage>
</organism>
<dbReference type="GeneID" id="17300594"/>
<evidence type="ECO:0008006" key="6">
    <source>
        <dbReference type="Google" id="ProtNLM"/>
    </source>
</evidence>
<evidence type="ECO:0000256" key="2">
    <source>
        <dbReference type="SAM" id="MobiDB-lite"/>
    </source>
</evidence>
<reference evidence="5" key="2">
    <citation type="submission" date="2012-11" db="EMBL/GenBank/DDBJ databases">
        <authorList>
            <person name="Kuo A."/>
            <person name="Curtis B.A."/>
            <person name="Tanifuji G."/>
            <person name="Burki F."/>
            <person name="Gruber A."/>
            <person name="Irimia M."/>
            <person name="Maruyama S."/>
            <person name="Arias M.C."/>
            <person name="Ball S.G."/>
            <person name="Gile G.H."/>
            <person name="Hirakawa Y."/>
            <person name="Hopkins J.F."/>
            <person name="Rensing S.A."/>
            <person name="Schmutz J."/>
            <person name="Symeonidi A."/>
            <person name="Elias M."/>
            <person name="Eveleigh R.J."/>
            <person name="Herman E.K."/>
            <person name="Klute M.J."/>
            <person name="Nakayama T."/>
            <person name="Obornik M."/>
            <person name="Reyes-Prieto A."/>
            <person name="Armbrust E.V."/>
            <person name="Aves S.J."/>
            <person name="Beiko R.G."/>
            <person name="Coutinho P."/>
            <person name="Dacks J.B."/>
            <person name="Durnford D.G."/>
            <person name="Fast N.M."/>
            <person name="Green B.R."/>
            <person name="Grisdale C."/>
            <person name="Hempe F."/>
            <person name="Henrissat B."/>
            <person name="Hoppner M.P."/>
            <person name="Ishida K.-I."/>
            <person name="Kim E."/>
            <person name="Koreny L."/>
            <person name="Kroth P.G."/>
            <person name="Liu Y."/>
            <person name="Malik S.-B."/>
            <person name="Maier U.G."/>
            <person name="McRose D."/>
            <person name="Mock T."/>
            <person name="Neilson J.A."/>
            <person name="Onodera N.T."/>
            <person name="Poole A.M."/>
            <person name="Pritham E.J."/>
            <person name="Richards T.A."/>
            <person name="Rocap G."/>
            <person name="Roy S.W."/>
            <person name="Sarai C."/>
            <person name="Schaack S."/>
            <person name="Shirato S."/>
            <person name="Slamovits C.H."/>
            <person name="Spencer D.F."/>
            <person name="Suzuki S."/>
            <person name="Worden A.Z."/>
            <person name="Zauner S."/>
            <person name="Barry K."/>
            <person name="Bell C."/>
            <person name="Bharti A.K."/>
            <person name="Crow J.A."/>
            <person name="Grimwood J."/>
            <person name="Kramer R."/>
            <person name="Lindquist E."/>
            <person name="Lucas S."/>
            <person name="Salamov A."/>
            <person name="McFadden G.I."/>
            <person name="Lane C.E."/>
            <person name="Keeling P.J."/>
            <person name="Gray M.W."/>
            <person name="Grigoriev I.V."/>
            <person name="Archibald J.M."/>
        </authorList>
    </citation>
    <scope>NUCLEOTIDE SEQUENCE</scope>
    <source>
        <strain evidence="5">CCMP2712</strain>
    </source>
</reference>
<reference evidence="4" key="3">
    <citation type="submission" date="2015-06" db="UniProtKB">
        <authorList>
            <consortium name="EnsemblProtists"/>
        </authorList>
    </citation>
    <scope>IDENTIFICATION</scope>
</reference>
<name>L1J5W7_GUITC</name>
<proteinExistence type="predicted"/>
<feature type="region of interest" description="Disordered" evidence="2">
    <location>
        <begin position="133"/>
        <end position="156"/>
    </location>
</feature>
<evidence type="ECO:0000313" key="3">
    <source>
        <dbReference type="EMBL" id="EKX43928.1"/>
    </source>
</evidence>
<dbReference type="GO" id="GO:0009507">
    <property type="term" value="C:chloroplast"/>
    <property type="evidence" value="ECO:0007669"/>
    <property type="project" value="UniProtKB-SubCell"/>
</dbReference>
<dbReference type="KEGG" id="gtt:GUITHDRAFT_110041"/>
<evidence type="ECO:0000313" key="5">
    <source>
        <dbReference type="Proteomes" id="UP000011087"/>
    </source>
</evidence>
<dbReference type="PaxDb" id="55529-EKX43928"/>
<dbReference type="HOGENOM" id="CLU_851122_0_0_1"/>
<comment type="subcellular location">
    <subcellularLocation>
        <location evidence="1">Plastid</location>
        <location evidence="1">Chloroplast</location>
    </subcellularLocation>
</comment>